<proteinExistence type="predicted"/>
<comment type="caution">
    <text evidence="1">The sequence shown here is derived from an EMBL/GenBank/DDBJ whole genome shotgun (WGS) entry which is preliminary data.</text>
</comment>
<dbReference type="AlphaFoldDB" id="A0A8H7V278"/>
<protein>
    <submittedName>
        <fullName evidence="1">Uncharacterized protein</fullName>
    </submittedName>
</protein>
<accession>A0A8H7V278</accession>
<gene>
    <name evidence="1" type="ORF">INT47_007377</name>
</gene>
<dbReference type="Proteomes" id="UP000603453">
    <property type="component" value="Unassembled WGS sequence"/>
</dbReference>
<sequence>MSPAANVNQASGEQFDVDMDAVLNDHLVYINVNTITVEQRLQEELEQDKFLDGEIFDADLEETSGTEEKNTLTFVRAHKIYPGNGCYLFNSITDAAMTECPQCNAKRRAGSVVKMVDIGDHLARLLARKDFRKEVEQYREVIDAIEEGDPYTDFFSGLEFKELKEKDLFSGKHDLAIVLCVDGFTSKVSQKSMVMVHVIIPSIDPSIRYTDEYTFQVAIFLSLYQLSRQPLIVKRNGEYVTTSNVFCFGVIADGVEINQRLLMFGGHMVFHGCRFCLAKGVHPVEEGKNGMYFIQRNAPIRSKTSLLLPDADNNYGIKKASPFGELNTFLGIDFFFCDELHMFSNVSNICFDLLFPGYNTRFKFVGNESNYLFLLSPANLEKIKISMNDSRCYMSTDFSSSFKGMHSDNVRSMYRSVDWIAWLLYVVPTIVAPLLPSSCATKPFIALSRGIKLSLQWVITGSNKEPSVLTKEEFGQLCILVSFTLGKYPFIFWIKALLHCFIRQEGDKKVAFTQFHADQTIIISAKLWCNNQVLISDLYKSKNTSSSRGGEFMMFKAVHQNLQFRSVERWYVCKALFFSNFCFRDGCGSHYIYGELMKTHEVSPYSKAIPRVKPYADNEQKKYVVFDADDIMCSVGLVNAADQSSNMYVISTGDAFEEDIKASKKLINTSHTELSENHVQILNRDWLEYPQLRFCGSQLLAGAIIIEGQASILCNTIEPYGRDPLLDAHYERSPVISSFPNELKMYGYIRVCILNTPDGQKLTIGTRTCNFLVTSSMRLDINSCNIGPATSHFRPSDTSRVFLDNSSIQSATNMLNNPNVNECQIMPSLSQLRQVRSKFDCLSMYSKCRASSTLASHPSFQPITIWTLISHNSSTTRTLSQARVASLLFRLIASKVFRSGKAATIKLDEVQDIVLQVKEESTSIIFKKILDLFKDTEEILVIGNASLNSQLVDLANIVSKKDRR</sequence>
<reference evidence="1" key="1">
    <citation type="submission" date="2020-12" db="EMBL/GenBank/DDBJ databases">
        <title>Metabolic potential, ecology and presence of endohyphal bacteria is reflected in genomic diversity of Mucoromycotina.</title>
        <authorList>
            <person name="Muszewska A."/>
            <person name="Okrasinska A."/>
            <person name="Steczkiewicz K."/>
            <person name="Drgas O."/>
            <person name="Orlowska M."/>
            <person name="Perlinska-Lenart U."/>
            <person name="Aleksandrzak-Piekarczyk T."/>
            <person name="Szatraj K."/>
            <person name="Zielenkiewicz U."/>
            <person name="Pilsyk S."/>
            <person name="Malc E."/>
            <person name="Mieczkowski P."/>
            <person name="Kruszewska J.S."/>
            <person name="Biernat P."/>
            <person name="Pawlowska J."/>
        </authorList>
    </citation>
    <scope>NUCLEOTIDE SEQUENCE</scope>
    <source>
        <strain evidence="1">WA0000017839</strain>
    </source>
</reference>
<name>A0A8H7V278_9FUNG</name>
<keyword evidence="2" id="KW-1185">Reference proteome</keyword>
<dbReference type="EMBL" id="JAEPRD010000081">
    <property type="protein sequence ID" value="KAG2200633.1"/>
    <property type="molecule type" value="Genomic_DNA"/>
</dbReference>
<organism evidence="1 2">
    <name type="scientific">Mucor saturninus</name>
    <dbReference type="NCBI Taxonomy" id="64648"/>
    <lineage>
        <taxon>Eukaryota</taxon>
        <taxon>Fungi</taxon>
        <taxon>Fungi incertae sedis</taxon>
        <taxon>Mucoromycota</taxon>
        <taxon>Mucoromycotina</taxon>
        <taxon>Mucoromycetes</taxon>
        <taxon>Mucorales</taxon>
        <taxon>Mucorineae</taxon>
        <taxon>Mucoraceae</taxon>
        <taxon>Mucor</taxon>
    </lineage>
</organism>
<evidence type="ECO:0000313" key="2">
    <source>
        <dbReference type="Proteomes" id="UP000603453"/>
    </source>
</evidence>
<evidence type="ECO:0000313" key="1">
    <source>
        <dbReference type="EMBL" id="KAG2200633.1"/>
    </source>
</evidence>
<dbReference type="OrthoDB" id="10686589at2759"/>